<name>A0AAV4V0I5_CAEEX</name>
<dbReference type="EMBL" id="BPLR01013780">
    <property type="protein sequence ID" value="GIY63741.1"/>
    <property type="molecule type" value="Genomic_DNA"/>
</dbReference>
<feature type="region of interest" description="Disordered" evidence="1">
    <location>
        <begin position="120"/>
        <end position="141"/>
    </location>
</feature>
<keyword evidence="3" id="KW-1185">Reference proteome</keyword>
<reference evidence="2 3" key="1">
    <citation type="submission" date="2021-06" db="EMBL/GenBank/DDBJ databases">
        <title>Caerostris extrusa draft genome.</title>
        <authorList>
            <person name="Kono N."/>
            <person name="Arakawa K."/>
        </authorList>
    </citation>
    <scope>NUCLEOTIDE SEQUENCE [LARGE SCALE GENOMIC DNA]</scope>
</reference>
<protein>
    <submittedName>
        <fullName evidence="2">Uncharacterized protein</fullName>
    </submittedName>
</protein>
<sequence>MARVWQPNKCLEKNTTKEHVYSFPPLNTQDYNLGYQSTASPPPNSATLYEGITQRLLPSTCFLISAGKKRAGPPSTLDRIIARGVENMRPHEILLTRRRGHLTAQKIWLPAPNLQLVPPTRHNLVPTGHDDLEETTWKPIR</sequence>
<gene>
    <name evidence="2" type="ORF">CEXT_685121</name>
</gene>
<organism evidence="2 3">
    <name type="scientific">Caerostris extrusa</name>
    <name type="common">Bark spider</name>
    <name type="synonym">Caerostris bankana</name>
    <dbReference type="NCBI Taxonomy" id="172846"/>
    <lineage>
        <taxon>Eukaryota</taxon>
        <taxon>Metazoa</taxon>
        <taxon>Ecdysozoa</taxon>
        <taxon>Arthropoda</taxon>
        <taxon>Chelicerata</taxon>
        <taxon>Arachnida</taxon>
        <taxon>Araneae</taxon>
        <taxon>Araneomorphae</taxon>
        <taxon>Entelegynae</taxon>
        <taxon>Araneoidea</taxon>
        <taxon>Araneidae</taxon>
        <taxon>Caerostris</taxon>
    </lineage>
</organism>
<evidence type="ECO:0000313" key="2">
    <source>
        <dbReference type="EMBL" id="GIY63741.1"/>
    </source>
</evidence>
<proteinExistence type="predicted"/>
<dbReference type="Proteomes" id="UP001054945">
    <property type="component" value="Unassembled WGS sequence"/>
</dbReference>
<evidence type="ECO:0000256" key="1">
    <source>
        <dbReference type="SAM" id="MobiDB-lite"/>
    </source>
</evidence>
<comment type="caution">
    <text evidence="2">The sequence shown here is derived from an EMBL/GenBank/DDBJ whole genome shotgun (WGS) entry which is preliminary data.</text>
</comment>
<dbReference type="AlphaFoldDB" id="A0AAV4V0I5"/>
<evidence type="ECO:0000313" key="3">
    <source>
        <dbReference type="Proteomes" id="UP001054945"/>
    </source>
</evidence>
<accession>A0AAV4V0I5</accession>